<dbReference type="SUPFAM" id="SSF55681">
    <property type="entry name" value="Class II aaRS and biotin synthetases"/>
    <property type="match status" value="1"/>
</dbReference>
<organism evidence="9 10">
    <name type="scientific">Candidatus Giovannonibacteria bacterium RIFCSPLOWO2_12_43_8</name>
    <dbReference type="NCBI Taxonomy" id="1798361"/>
    <lineage>
        <taxon>Bacteria</taxon>
        <taxon>Candidatus Giovannoniibacteriota</taxon>
    </lineage>
</organism>
<comment type="catalytic activity">
    <reaction evidence="5 6 7">
        <text>tRNA(Lys) + L-lysine + ATP = L-lysyl-tRNA(Lys) + AMP + diphosphate</text>
        <dbReference type="Rhea" id="RHEA:20792"/>
        <dbReference type="Rhea" id="RHEA-COMP:9696"/>
        <dbReference type="Rhea" id="RHEA-COMP:9697"/>
        <dbReference type="ChEBI" id="CHEBI:30616"/>
        <dbReference type="ChEBI" id="CHEBI:32551"/>
        <dbReference type="ChEBI" id="CHEBI:33019"/>
        <dbReference type="ChEBI" id="CHEBI:78442"/>
        <dbReference type="ChEBI" id="CHEBI:78529"/>
        <dbReference type="ChEBI" id="CHEBI:456215"/>
        <dbReference type="EC" id="6.1.1.6"/>
    </reaction>
</comment>
<dbReference type="Proteomes" id="UP000177720">
    <property type="component" value="Unassembled WGS sequence"/>
</dbReference>
<dbReference type="Pfam" id="PF01336">
    <property type="entry name" value="tRNA_anti-codon"/>
    <property type="match status" value="1"/>
</dbReference>
<dbReference type="SUPFAM" id="SSF50249">
    <property type="entry name" value="Nucleic acid-binding proteins"/>
    <property type="match status" value="1"/>
</dbReference>
<dbReference type="PROSITE" id="PS50862">
    <property type="entry name" value="AA_TRNA_LIGASE_II"/>
    <property type="match status" value="1"/>
</dbReference>
<evidence type="ECO:0000313" key="9">
    <source>
        <dbReference type="EMBL" id="OGF94098.1"/>
    </source>
</evidence>
<keyword evidence="3 6" id="KW-0067">ATP-binding</keyword>
<keyword evidence="6 7" id="KW-0460">Magnesium</keyword>
<keyword evidence="4 6" id="KW-0030">Aminoacyl-tRNA synthetase</keyword>
<keyword evidence="1 6" id="KW-0436">Ligase</keyword>
<keyword evidence="6" id="KW-0963">Cytoplasm</keyword>
<dbReference type="NCBIfam" id="TIGR00499">
    <property type="entry name" value="lysS_bact"/>
    <property type="match status" value="1"/>
</dbReference>
<evidence type="ECO:0000256" key="1">
    <source>
        <dbReference type="ARBA" id="ARBA00022598"/>
    </source>
</evidence>
<comment type="similarity">
    <text evidence="6">Belongs to the class-II aminoacyl-tRNA synthetase family.</text>
</comment>
<dbReference type="InterPro" id="IPR045864">
    <property type="entry name" value="aa-tRNA-synth_II/BPL/LPL"/>
</dbReference>
<evidence type="ECO:0000256" key="6">
    <source>
        <dbReference type="HAMAP-Rule" id="MF_00252"/>
    </source>
</evidence>
<dbReference type="CDD" id="cd04322">
    <property type="entry name" value="LysRS_N"/>
    <property type="match status" value="1"/>
</dbReference>
<evidence type="ECO:0000256" key="2">
    <source>
        <dbReference type="ARBA" id="ARBA00022741"/>
    </source>
</evidence>
<gene>
    <name evidence="6" type="primary">lysS</name>
    <name evidence="9" type="ORF">A2Y47_01430</name>
</gene>
<dbReference type="GO" id="GO:0005524">
    <property type="term" value="F:ATP binding"/>
    <property type="evidence" value="ECO:0007669"/>
    <property type="project" value="UniProtKB-UniRule"/>
</dbReference>
<dbReference type="InterPro" id="IPR012340">
    <property type="entry name" value="NA-bd_OB-fold"/>
</dbReference>
<protein>
    <recommendedName>
        <fullName evidence="6">Lysine--tRNA ligase</fullName>
        <ecNumber evidence="6">6.1.1.6</ecNumber>
    </recommendedName>
    <alternativeName>
        <fullName evidence="6">Lysyl-tRNA synthetase</fullName>
        <shortName evidence="6">LysRS</shortName>
    </alternativeName>
</protein>
<reference evidence="9 10" key="1">
    <citation type="journal article" date="2016" name="Nat. Commun.">
        <title>Thousands of microbial genomes shed light on interconnected biogeochemical processes in an aquifer system.</title>
        <authorList>
            <person name="Anantharaman K."/>
            <person name="Brown C.T."/>
            <person name="Hug L.A."/>
            <person name="Sharon I."/>
            <person name="Castelle C.J."/>
            <person name="Probst A.J."/>
            <person name="Thomas B.C."/>
            <person name="Singh A."/>
            <person name="Wilkins M.J."/>
            <person name="Karaoz U."/>
            <person name="Brodie E.L."/>
            <person name="Williams K.H."/>
            <person name="Hubbard S.S."/>
            <person name="Banfield J.F."/>
        </authorList>
    </citation>
    <scope>NUCLEOTIDE SEQUENCE [LARGE SCALE GENOMIC DNA]</scope>
</reference>
<dbReference type="NCBIfam" id="NF001756">
    <property type="entry name" value="PRK00484.1"/>
    <property type="match status" value="1"/>
</dbReference>
<comment type="subunit">
    <text evidence="6">Homodimer.</text>
</comment>
<feature type="domain" description="Aminoacyl-transfer RNA synthetases class-II family profile" evidence="8">
    <location>
        <begin position="168"/>
        <end position="486"/>
    </location>
</feature>
<evidence type="ECO:0000256" key="4">
    <source>
        <dbReference type="ARBA" id="ARBA00023146"/>
    </source>
</evidence>
<evidence type="ECO:0000259" key="8">
    <source>
        <dbReference type="PROSITE" id="PS50862"/>
    </source>
</evidence>
<dbReference type="PANTHER" id="PTHR42918">
    <property type="entry name" value="LYSYL-TRNA SYNTHETASE"/>
    <property type="match status" value="1"/>
</dbReference>
<accession>A0A1F5Y1J8</accession>
<dbReference type="PANTHER" id="PTHR42918:SF6">
    <property type="entry name" value="ELONGATION FACTOR P--(R)-BETA-LYSINE LIGASE"/>
    <property type="match status" value="1"/>
</dbReference>
<comment type="cofactor">
    <cofactor evidence="6 7">
        <name>Mg(2+)</name>
        <dbReference type="ChEBI" id="CHEBI:18420"/>
    </cofactor>
    <text evidence="6 7">Binds 3 Mg(2+) ions per subunit.</text>
</comment>
<comment type="subcellular location">
    <subcellularLocation>
        <location evidence="6">Cytoplasm</location>
    </subcellularLocation>
</comment>
<evidence type="ECO:0000313" key="10">
    <source>
        <dbReference type="Proteomes" id="UP000177720"/>
    </source>
</evidence>
<dbReference type="EC" id="6.1.1.6" evidence="6"/>
<name>A0A1F5Y1J8_9BACT</name>
<dbReference type="EMBL" id="MFIN01000052">
    <property type="protein sequence ID" value="OGF94098.1"/>
    <property type="molecule type" value="Genomic_DNA"/>
</dbReference>
<feature type="binding site" evidence="6">
    <location>
        <position position="405"/>
    </location>
    <ligand>
        <name>Mg(2+)</name>
        <dbReference type="ChEBI" id="CHEBI:18420"/>
        <label>1</label>
    </ligand>
</feature>
<dbReference type="GO" id="GO:0006430">
    <property type="term" value="P:lysyl-tRNA aminoacylation"/>
    <property type="evidence" value="ECO:0007669"/>
    <property type="project" value="UniProtKB-UniRule"/>
</dbReference>
<dbReference type="Gene3D" id="3.30.930.10">
    <property type="entry name" value="Bira Bifunctional Protein, Domain 2"/>
    <property type="match status" value="1"/>
</dbReference>
<dbReference type="InterPro" id="IPR006195">
    <property type="entry name" value="aa-tRNA-synth_II"/>
</dbReference>
<dbReference type="GO" id="GO:0000287">
    <property type="term" value="F:magnesium ion binding"/>
    <property type="evidence" value="ECO:0007669"/>
    <property type="project" value="UniProtKB-UniRule"/>
</dbReference>
<proteinExistence type="inferred from homology"/>
<dbReference type="GO" id="GO:0000049">
    <property type="term" value="F:tRNA binding"/>
    <property type="evidence" value="ECO:0007669"/>
    <property type="project" value="TreeGrafter"/>
</dbReference>
<dbReference type="HAMAP" id="MF_00252">
    <property type="entry name" value="Lys_tRNA_synth_class2"/>
    <property type="match status" value="1"/>
</dbReference>
<comment type="caution">
    <text evidence="6">Lacks conserved residue(s) required for the propagation of feature annotation.</text>
</comment>
<dbReference type="PRINTS" id="PR00982">
    <property type="entry name" value="TRNASYNTHLYS"/>
</dbReference>
<dbReference type="InterPro" id="IPR018149">
    <property type="entry name" value="Lys-tRNA-synth_II_C"/>
</dbReference>
<keyword evidence="6 7" id="KW-0479">Metal-binding</keyword>
<dbReference type="AlphaFoldDB" id="A0A1F5Y1J8"/>
<dbReference type="InterPro" id="IPR002313">
    <property type="entry name" value="Lys-tRNA-ligase_II"/>
</dbReference>
<keyword evidence="2 6" id="KW-0547">Nucleotide-binding</keyword>
<comment type="caution">
    <text evidence="9">The sequence shown here is derived from an EMBL/GenBank/DDBJ whole genome shotgun (WGS) entry which is preliminary data.</text>
</comment>
<evidence type="ECO:0000256" key="7">
    <source>
        <dbReference type="RuleBase" id="RU000336"/>
    </source>
</evidence>
<dbReference type="InterPro" id="IPR004364">
    <property type="entry name" value="Aa-tRNA-synt_II"/>
</dbReference>
<evidence type="ECO:0000256" key="3">
    <source>
        <dbReference type="ARBA" id="ARBA00022840"/>
    </source>
</evidence>
<keyword evidence="6" id="KW-0648">Protein biosynthesis</keyword>
<dbReference type="Pfam" id="PF00152">
    <property type="entry name" value="tRNA-synt_2"/>
    <property type="match status" value="1"/>
</dbReference>
<dbReference type="InterPro" id="IPR004365">
    <property type="entry name" value="NA-bd_OB_tRNA"/>
</dbReference>
<dbReference type="GO" id="GO:0004824">
    <property type="term" value="F:lysine-tRNA ligase activity"/>
    <property type="evidence" value="ECO:0007669"/>
    <property type="project" value="UniProtKB-UniRule"/>
</dbReference>
<dbReference type="GO" id="GO:0005829">
    <property type="term" value="C:cytosol"/>
    <property type="evidence" value="ECO:0007669"/>
    <property type="project" value="TreeGrafter"/>
</dbReference>
<dbReference type="Gene3D" id="2.40.50.140">
    <property type="entry name" value="Nucleic acid-binding proteins"/>
    <property type="match status" value="1"/>
</dbReference>
<feature type="binding site" evidence="6">
    <location>
        <position position="405"/>
    </location>
    <ligand>
        <name>Mg(2+)</name>
        <dbReference type="ChEBI" id="CHEBI:18420"/>
        <label>2</label>
    </ligand>
</feature>
<sequence length="488" mass="56173">MSLEELRSVRVAKLESLKKAGIDAFPLKINFPILEISKIKKDFKKNLRKKGIGVAGRIMAKREHGGSAFLDLYDGFEKLQIFIGRDKIGVDSFKLFSENIDVGDFIAISGRSFYTKRKEPTIEAARWQVLAKSLRPLPEKWHGLSDVEERFRKRYLDLLMNPEVREKFRIRSNLIGELCTILAKEGFIEVETPMLQSVYGGALAEPFKTHHKMLDFDMYLRIAPELYLKRLLVGGLGKIFEIGRVFRNEGIDMTHNPEFTMLELYAAYWDAEILKEFIAKVLAALIKKITRKNLFKFEGREIKFSGKISSIPFWSVIERYALIIKPEDMSREEFSIRAKQFGLNPALEDTKEKIADEIFKKICRPKLIQPVFVTNHPLAISPLAKERSDNPQLVDRFQLIIVGVEVVNGFSELNNPLEQKKRFEFQETLRKGKDKEAHPMDEDYLEAMEYGMPPAAGLGIGIDRLVMLLTDTHNIKEVILFPTMKPKE</sequence>
<evidence type="ECO:0000256" key="5">
    <source>
        <dbReference type="ARBA" id="ARBA00048573"/>
    </source>
</evidence>
<dbReference type="InterPro" id="IPR044136">
    <property type="entry name" value="Lys-tRNA-ligase_II_N"/>
</dbReference>